<evidence type="ECO:0000259" key="4">
    <source>
        <dbReference type="Pfam" id="PF00171"/>
    </source>
</evidence>
<dbReference type="InterPro" id="IPR016163">
    <property type="entry name" value="Ald_DH_C"/>
</dbReference>
<reference evidence="5 6" key="2">
    <citation type="submission" date="2019-09" db="EMBL/GenBank/DDBJ databases">
        <authorList>
            <person name="Jin C."/>
        </authorList>
    </citation>
    <scope>NUCLEOTIDE SEQUENCE [LARGE SCALE GENOMIC DNA]</scope>
    <source>
        <strain evidence="5 6">BN140078</strain>
    </source>
</reference>
<dbReference type="AlphaFoldDB" id="A0A5B2VZF8"/>
<comment type="similarity">
    <text evidence="1">Belongs to the aldehyde dehydrogenase family.</text>
</comment>
<dbReference type="PANTHER" id="PTHR43217:SF1">
    <property type="entry name" value="SUCCINATE SEMIALDEHYDE DEHYDROGENASE [NAD(P)+] SAD"/>
    <property type="match status" value="1"/>
</dbReference>
<organism evidence="5 6">
    <name type="scientific">Chitinophaga agrisoli</name>
    <dbReference type="NCBI Taxonomy" id="2607653"/>
    <lineage>
        <taxon>Bacteria</taxon>
        <taxon>Pseudomonadati</taxon>
        <taxon>Bacteroidota</taxon>
        <taxon>Chitinophagia</taxon>
        <taxon>Chitinophagales</taxon>
        <taxon>Chitinophagaceae</taxon>
        <taxon>Chitinophaga</taxon>
    </lineage>
</organism>
<dbReference type="InterPro" id="IPR016162">
    <property type="entry name" value="Ald_DH_N"/>
</dbReference>
<dbReference type="Pfam" id="PF00171">
    <property type="entry name" value="Aldedh"/>
    <property type="match status" value="1"/>
</dbReference>
<evidence type="ECO:0000313" key="5">
    <source>
        <dbReference type="EMBL" id="KAA2243712.1"/>
    </source>
</evidence>
<dbReference type="InterPro" id="IPR016161">
    <property type="entry name" value="Ald_DH/histidinol_DH"/>
</dbReference>
<dbReference type="FunFam" id="3.40.605.10:FF:000012">
    <property type="entry name" value="NAD-dependent succinate-semialdehyde dehydrogenase"/>
    <property type="match status" value="1"/>
</dbReference>
<proteinExistence type="inferred from homology"/>
<evidence type="ECO:0000256" key="1">
    <source>
        <dbReference type="ARBA" id="ARBA00009986"/>
    </source>
</evidence>
<name>A0A5B2VZF8_9BACT</name>
<comment type="caution">
    <text evidence="5">The sequence shown here is derived from an EMBL/GenBank/DDBJ whole genome shotgun (WGS) entry which is preliminary data.</text>
</comment>
<dbReference type="InterPro" id="IPR047110">
    <property type="entry name" value="GABD/Sad-like"/>
</dbReference>
<sequence length="458" mass="49505">MGNFKSVYPYTQETIAEYAAHTPQEVEKKLALGDAIFRQLGQVSLQQRCDWMMQVAALLKEQANEHATIITREMGKTLKEAKAEVLKCAVSAEYYAQHIAGMLQPKPVPSDAGNSYEANNSYIAYQPKGIILAIMPWNYPYWQVFRFAIPNLLAGNTGVLKHASNVSGCALAIERLFLEAGFPEGAFQALLLSSKDIEPIIADDRVQGVTLTGSTPAGKNVGQLAGKYIKKSVLELGGSDPFVVLKDADLDAAAAVAVKGRMQNAGQSCIAAKRWIVENAVAADFTHKVTALVQQLHQGDPFAEANQMGPMARPDLAEELDKQLQQSLQQGATLLAGGKYEGCNFAPTLLAGVRPGMAAFDEETFGPLGTIITAKDEQEAIALANHPSFGLGAALWTRDLEKAKQLASRIESGSVFINELMHSDPHLPFGGIKQSGYGRELASEGAHEFLNIKTIYLK</sequence>
<dbReference type="RefSeq" id="WP_149838587.1">
    <property type="nucleotide sequence ID" value="NZ_VUOC01000002.1"/>
</dbReference>
<dbReference type="GO" id="GO:0004030">
    <property type="term" value="F:aldehyde dehydrogenase [NAD(P)+] activity"/>
    <property type="evidence" value="ECO:0007669"/>
    <property type="project" value="InterPro"/>
</dbReference>
<dbReference type="InterPro" id="IPR044148">
    <property type="entry name" value="ALDH_GabD1-like"/>
</dbReference>
<gene>
    <name evidence="5" type="ORF">F0L74_14635</name>
</gene>
<dbReference type="Gene3D" id="3.40.309.10">
    <property type="entry name" value="Aldehyde Dehydrogenase, Chain A, domain 2"/>
    <property type="match status" value="1"/>
</dbReference>
<dbReference type="Gene3D" id="3.40.605.10">
    <property type="entry name" value="Aldehyde Dehydrogenase, Chain A, domain 1"/>
    <property type="match status" value="1"/>
</dbReference>
<keyword evidence="6" id="KW-1185">Reference proteome</keyword>
<evidence type="ECO:0000256" key="2">
    <source>
        <dbReference type="ARBA" id="ARBA00022857"/>
    </source>
</evidence>
<dbReference type="Proteomes" id="UP000324611">
    <property type="component" value="Unassembled WGS sequence"/>
</dbReference>
<accession>A0A5B2VZF8</accession>
<evidence type="ECO:0000256" key="3">
    <source>
        <dbReference type="ARBA" id="ARBA00023002"/>
    </source>
</evidence>
<evidence type="ECO:0000313" key="6">
    <source>
        <dbReference type="Proteomes" id="UP000324611"/>
    </source>
</evidence>
<dbReference type="GO" id="GO:0004777">
    <property type="term" value="F:succinate-semialdehyde dehydrogenase (NAD+) activity"/>
    <property type="evidence" value="ECO:0007669"/>
    <property type="project" value="TreeGrafter"/>
</dbReference>
<dbReference type="FunFam" id="3.40.309.10:FF:000009">
    <property type="entry name" value="Aldehyde dehydrogenase A"/>
    <property type="match status" value="1"/>
</dbReference>
<dbReference type="CDD" id="cd07100">
    <property type="entry name" value="ALDH_SSADH1_GabD1"/>
    <property type="match status" value="1"/>
</dbReference>
<dbReference type="EMBL" id="VUOC01000002">
    <property type="protein sequence ID" value="KAA2243712.1"/>
    <property type="molecule type" value="Genomic_DNA"/>
</dbReference>
<keyword evidence="3" id="KW-0560">Oxidoreductase</keyword>
<dbReference type="InterPro" id="IPR015590">
    <property type="entry name" value="Aldehyde_DH_dom"/>
</dbReference>
<protein>
    <submittedName>
        <fullName evidence="5">NAD-dependent succinate-semialdehyde dehydrogenase</fullName>
    </submittedName>
</protein>
<keyword evidence="2" id="KW-0521">NADP</keyword>
<dbReference type="SUPFAM" id="SSF53720">
    <property type="entry name" value="ALDH-like"/>
    <property type="match status" value="1"/>
</dbReference>
<reference evidence="5 6" key="1">
    <citation type="submission" date="2019-09" db="EMBL/GenBank/DDBJ databases">
        <title>Chitinophaga ginsengihumi sp. nov., isolated from soil of ginseng rhizosphere.</title>
        <authorList>
            <person name="Lee J."/>
        </authorList>
    </citation>
    <scope>NUCLEOTIDE SEQUENCE [LARGE SCALE GENOMIC DNA]</scope>
    <source>
        <strain evidence="5 6">BN140078</strain>
    </source>
</reference>
<feature type="domain" description="Aldehyde dehydrogenase" evidence="4">
    <location>
        <begin position="4"/>
        <end position="455"/>
    </location>
</feature>
<dbReference type="PANTHER" id="PTHR43217">
    <property type="entry name" value="SUCCINATE SEMIALDEHYDE DEHYDROGENASE [NAD(P)+] SAD"/>
    <property type="match status" value="1"/>
</dbReference>